<evidence type="ECO:0000313" key="9">
    <source>
        <dbReference type="Proteomes" id="UP001549366"/>
    </source>
</evidence>
<proteinExistence type="predicted"/>
<dbReference type="Gene3D" id="3.30.565.10">
    <property type="entry name" value="Histidine kinase-like ATPase, C-terminal domain"/>
    <property type="match status" value="1"/>
</dbReference>
<dbReference type="PANTHER" id="PTHR43711:SF26">
    <property type="entry name" value="SENSOR HISTIDINE KINASE RCSC"/>
    <property type="match status" value="1"/>
</dbReference>
<evidence type="ECO:0000256" key="4">
    <source>
        <dbReference type="ARBA" id="ARBA00022679"/>
    </source>
</evidence>
<reference evidence="8 9" key="1">
    <citation type="submission" date="2024-06" db="EMBL/GenBank/DDBJ databases">
        <title>Genomic Encyclopedia of Type Strains, Phase V (KMG-V): Genome sequencing to study the core and pangenomes of soil and plant-associated prokaryotes.</title>
        <authorList>
            <person name="Whitman W."/>
        </authorList>
    </citation>
    <scope>NUCLEOTIDE SEQUENCE [LARGE SCALE GENOMIC DNA]</scope>
    <source>
        <strain evidence="8 9">NE40</strain>
    </source>
</reference>
<sequence length="242" mass="26905">MSQMSSIDNQVTYSDISEVFLSNVSHSLRTPINVILGNSHLLRATLDCNEEQAAVIDQINHSAMELLSQVNDLVDMSRIESNKMTLCSQVVNLKEVIQDVCFMISAKSDKKGLIFRYQLPEELDQSVTIDDLKIRQILLALLDNAVKFTEQGYVTLQATMSESRIMFSVTDTGIGIEDSELQRIYEPFYQTNSARHGVGLGLPICKRVVELMNGTITVKSGKDQGSVFTVTIPVPVGRSEQL</sequence>
<dbReference type="CDD" id="cd16922">
    <property type="entry name" value="HATPase_EvgS-ArcB-TorS-like"/>
    <property type="match status" value="1"/>
</dbReference>
<organism evidence="8 9">
    <name type="scientific">Endozoicomonas lisbonensis</name>
    <dbReference type="NCBI Taxonomy" id="3120522"/>
    <lineage>
        <taxon>Bacteria</taxon>
        <taxon>Pseudomonadati</taxon>
        <taxon>Pseudomonadota</taxon>
        <taxon>Gammaproteobacteria</taxon>
        <taxon>Oceanospirillales</taxon>
        <taxon>Endozoicomonadaceae</taxon>
        <taxon>Endozoicomonas</taxon>
    </lineage>
</organism>
<dbReference type="InterPro" id="IPR050736">
    <property type="entry name" value="Sensor_HK_Regulatory"/>
</dbReference>
<name>A0ABV2SD78_9GAMM</name>
<gene>
    <name evidence="8" type="ORF">V5J35_000907</name>
</gene>
<dbReference type="Gene3D" id="1.10.287.130">
    <property type="match status" value="1"/>
</dbReference>
<keyword evidence="5 8" id="KW-0418">Kinase</keyword>
<dbReference type="SMART" id="SM00387">
    <property type="entry name" value="HATPase_c"/>
    <property type="match status" value="1"/>
</dbReference>
<keyword evidence="4" id="KW-0808">Transferase</keyword>
<dbReference type="InterPro" id="IPR036890">
    <property type="entry name" value="HATPase_C_sf"/>
</dbReference>
<dbReference type="InterPro" id="IPR003661">
    <property type="entry name" value="HisK_dim/P_dom"/>
</dbReference>
<comment type="caution">
    <text evidence="8">The sequence shown here is derived from an EMBL/GenBank/DDBJ whole genome shotgun (WGS) entry which is preliminary data.</text>
</comment>
<dbReference type="InterPro" id="IPR036097">
    <property type="entry name" value="HisK_dim/P_sf"/>
</dbReference>
<evidence type="ECO:0000313" key="8">
    <source>
        <dbReference type="EMBL" id="MET4755715.1"/>
    </source>
</evidence>
<dbReference type="Pfam" id="PF00512">
    <property type="entry name" value="HisKA"/>
    <property type="match status" value="1"/>
</dbReference>
<dbReference type="PROSITE" id="PS50109">
    <property type="entry name" value="HIS_KIN"/>
    <property type="match status" value="1"/>
</dbReference>
<evidence type="ECO:0000256" key="2">
    <source>
        <dbReference type="ARBA" id="ARBA00012438"/>
    </source>
</evidence>
<dbReference type="InterPro" id="IPR005467">
    <property type="entry name" value="His_kinase_dom"/>
</dbReference>
<dbReference type="RefSeq" id="WP_354010106.1">
    <property type="nucleotide sequence ID" value="NZ_JBEWTA010000001.1"/>
</dbReference>
<dbReference type="Proteomes" id="UP001549366">
    <property type="component" value="Unassembled WGS sequence"/>
</dbReference>
<dbReference type="Pfam" id="PF02518">
    <property type="entry name" value="HATPase_c"/>
    <property type="match status" value="1"/>
</dbReference>
<dbReference type="PRINTS" id="PR00344">
    <property type="entry name" value="BCTRLSENSOR"/>
</dbReference>
<accession>A0ABV2SD78</accession>
<dbReference type="EC" id="2.7.13.3" evidence="2"/>
<evidence type="ECO:0000259" key="7">
    <source>
        <dbReference type="PROSITE" id="PS50109"/>
    </source>
</evidence>
<keyword evidence="6" id="KW-0902">Two-component regulatory system</keyword>
<evidence type="ECO:0000256" key="1">
    <source>
        <dbReference type="ARBA" id="ARBA00000085"/>
    </source>
</evidence>
<evidence type="ECO:0000256" key="6">
    <source>
        <dbReference type="ARBA" id="ARBA00023012"/>
    </source>
</evidence>
<keyword evidence="9" id="KW-1185">Reference proteome</keyword>
<comment type="catalytic activity">
    <reaction evidence="1">
        <text>ATP + protein L-histidine = ADP + protein N-phospho-L-histidine.</text>
        <dbReference type="EC" id="2.7.13.3"/>
    </reaction>
</comment>
<evidence type="ECO:0000256" key="3">
    <source>
        <dbReference type="ARBA" id="ARBA00022553"/>
    </source>
</evidence>
<protein>
    <recommendedName>
        <fullName evidence="2">histidine kinase</fullName>
        <ecNumber evidence="2">2.7.13.3</ecNumber>
    </recommendedName>
</protein>
<dbReference type="SUPFAM" id="SSF55874">
    <property type="entry name" value="ATPase domain of HSP90 chaperone/DNA topoisomerase II/histidine kinase"/>
    <property type="match status" value="1"/>
</dbReference>
<dbReference type="SUPFAM" id="SSF47384">
    <property type="entry name" value="Homodimeric domain of signal transducing histidine kinase"/>
    <property type="match status" value="1"/>
</dbReference>
<dbReference type="SMART" id="SM00388">
    <property type="entry name" value="HisKA"/>
    <property type="match status" value="1"/>
</dbReference>
<dbReference type="PANTHER" id="PTHR43711">
    <property type="entry name" value="TWO-COMPONENT HISTIDINE KINASE"/>
    <property type="match status" value="1"/>
</dbReference>
<dbReference type="InterPro" id="IPR003594">
    <property type="entry name" value="HATPase_dom"/>
</dbReference>
<dbReference type="GO" id="GO:0016301">
    <property type="term" value="F:kinase activity"/>
    <property type="evidence" value="ECO:0007669"/>
    <property type="project" value="UniProtKB-KW"/>
</dbReference>
<feature type="domain" description="Histidine kinase" evidence="7">
    <location>
        <begin position="23"/>
        <end position="236"/>
    </location>
</feature>
<keyword evidence="3" id="KW-0597">Phosphoprotein</keyword>
<dbReference type="CDD" id="cd00082">
    <property type="entry name" value="HisKA"/>
    <property type="match status" value="1"/>
</dbReference>
<evidence type="ECO:0000256" key="5">
    <source>
        <dbReference type="ARBA" id="ARBA00022777"/>
    </source>
</evidence>
<dbReference type="InterPro" id="IPR004358">
    <property type="entry name" value="Sig_transdc_His_kin-like_C"/>
</dbReference>
<dbReference type="EMBL" id="JBEWTB010000002">
    <property type="protein sequence ID" value="MET4755715.1"/>
    <property type="molecule type" value="Genomic_DNA"/>
</dbReference>